<reference evidence="1" key="1">
    <citation type="journal article" date="2020" name="Nature">
        <title>Giant virus diversity and host interactions through global metagenomics.</title>
        <authorList>
            <person name="Schulz F."/>
            <person name="Roux S."/>
            <person name="Paez-Espino D."/>
            <person name="Jungbluth S."/>
            <person name="Walsh D.A."/>
            <person name="Denef V.J."/>
            <person name="McMahon K.D."/>
            <person name="Konstantinidis K.T."/>
            <person name="Eloe-Fadrosh E.A."/>
            <person name="Kyrpides N.C."/>
            <person name="Woyke T."/>
        </authorList>
    </citation>
    <scope>NUCLEOTIDE SEQUENCE</scope>
    <source>
        <strain evidence="1">GVMAG-M-3300013004-44</strain>
    </source>
</reference>
<name>A0A6C0BIL8_9ZZZZ</name>
<evidence type="ECO:0000313" key="1">
    <source>
        <dbReference type="EMBL" id="QHS91248.1"/>
    </source>
</evidence>
<dbReference type="AlphaFoldDB" id="A0A6C0BIL8"/>
<protein>
    <recommendedName>
        <fullName evidence="2">ParB/Sulfiredoxin domain-containing protein</fullName>
    </recommendedName>
</protein>
<proteinExistence type="predicted"/>
<organism evidence="1">
    <name type="scientific">viral metagenome</name>
    <dbReference type="NCBI Taxonomy" id="1070528"/>
    <lineage>
        <taxon>unclassified sequences</taxon>
        <taxon>metagenomes</taxon>
        <taxon>organismal metagenomes</taxon>
    </lineage>
</organism>
<sequence length="300" mass="35112">MLVVHKKKPKVAQDDKQVETLEETLAAYDQQEFIPSHIIPQLIQCTFPTSTIVHTYSQHHHIIKVPIRELLQAPITNWQFNRPADKMRCEDIARYMAISKKPVDTQLFLSFNNKKRTFDIIDGIHRYTALMIVKEKTAHLDFISENEYGGDMTWLWNSFIFLNLRVNTPEGELIELFKSLNKSNPIPDLYVRDVVKDKKELIQSVAIKWQNQFKVHFSAAAKPNKPNINRDRFMDVLDAVYDKYHLTEETKEKLEQILERNNGHISQNIPKKLATTIRQKCEATGCWLFLYSAEELVKML</sequence>
<accession>A0A6C0BIL8</accession>
<evidence type="ECO:0008006" key="2">
    <source>
        <dbReference type="Google" id="ProtNLM"/>
    </source>
</evidence>
<dbReference type="EMBL" id="MN739157">
    <property type="protein sequence ID" value="QHS91248.1"/>
    <property type="molecule type" value="Genomic_DNA"/>
</dbReference>